<feature type="transmembrane region" description="Helical" evidence="1">
    <location>
        <begin position="109"/>
        <end position="131"/>
    </location>
</feature>
<dbReference type="Proteomes" id="UP000663852">
    <property type="component" value="Unassembled WGS sequence"/>
</dbReference>
<sequence length="232" mass="27445">MNVTIDEINFDIFKDVRFIKNKSKRFARWIILPLWIMASLIHEPLHREMFEYETEIARDYLNNSENTIIDEFESEKNKTSINTIYQNTINQHVSCVIHYSSSVQTYNTFILYFHLLVPFLANLFSALFIIFGSARQRSIAQTDQTYKEHVRQRFHEHKQSIISPIALLILTMPRLVVSSPPGCIRTCQNLWLYLISYFFSFAPSILIFVVPSTTYMNAYKSSLSSWRRRIHQ</sequence>
<feature type="transmembrane region" description="Helical" evidence="1">
    <location>
        <begin position="161"/>
        <end position="178"/>
    </location>
</feature>
<keyword evidence="1" id="KW-1133">Transmembrane helix</keyword>
<dbReference type="EMBL" id="CAJNOR010002454">
    <property type="protein sequence ID" value="CAF1296581.1"/>
    <property type="molecule type" value="Genomic_DNA"/>
</dbReference>
<dbReference type="Proteomes" id="UP000663828">
    <property type="component" value="Unassembled WGS sequence"/>
</dbReference>
<comment type="caution">
    <text evidence="2">The sequence shown here is derived from an EMBL/GenBank/DDBJ whole genome shotgun (WGS) entry which is preliminary data.</text>
</comment>
<evidence type="ECO:0000313" key="2">
    <source>
        <dbReference type="EMBL" id="CAF1296581.1"/>
    </source>
</evidence>
<protein>
    <recommendedName>
        <fullName evidence="5">G-protein coupled receptors family 1 profile domain-containing protein</fullName>
    </recommendedName>
</protein>
<evidence type="ECO:0000313" key="4">
    <source>
        <dbReference type="Proteomes" id="UP000663828"/>
    </source>
</evidence>
<keyword evidence="1" id="KW-0472">Membrane</keyword>
<dbReference type="Gene3D" id="1.20.1070.10">
    <property type="entry name" value="Rhodopsin 7-helix transmembrane proteins"/>
    <property type="match status" value="1"/>
</dbReference>
<dbReference type="EMBL" id="CAJNOJ010000553">
    <property type="protein sequence ID" value="CAF1482922.1"/>
    <property type="molecule type" value="Genomic_DNA"/>
</dbReference>
<keyword evidence="1" id="KW-0812">Transmembrane</keyword>
<organism evidence="2 4">
    <name type="scientific">Adineta ricciae</name>
    <name type="common">Rotifer</name>
    <dbReference type="NCBI Taxonomy" id="249248"/>
    <lineage>
        <taxon>Eukaryota</taxon>
        <taxon>Metazoa</taxon>
        <taxon>Spiralia</taxon>
        <taxon>Gnathifera</taxon>
        <taxon>Rotifera</taxon>
        <taxon>Eurotatoria</taxon>
        <taxon>Bdelloidea</taxon>
        <taxon>Adinetida</taxon>
        <taxon>Adinetidae</taxon>
        <taxon>Adineta</taxon>
    </lineage>
</organism>
<keyword evidence="4" id="KW-1185">Reference proteome</keyword>
<feature type="transmembrane region" description="Helical" evidence="1">
    <location>
        <begin position="190"/>
        <end position="210"/>
    </location>
</feature>
<reference evidence="2" key="1">
    <citation type="submission" date="2021-02" db="EMBL/GenBank/DDBJ databases">
        <authorList>
            <person name="Nowell W R."/>
        </authorList>
    </citation>
    <scope>NUCLEOTIDE SEQUENCE</scope>
</reference>
<accession>A0A815DDU2</accession>
<name>A0A815DDU2_ADIRI</name>
<proteinExistence type="predicted"/>
<feature type="transmembrane region" description="Helical" evidence="1">
    <location>
        <begin position="26"/>
        <end position="42"/>
    </location>
</feature>
<dbReference type="AlphaFoldDB" id="A0A815DDU2"/>
<evidence type="ECO:0000313" key="3">
    <source>
        <dbReference type="EMBL" id="CAF1482922.1"/>
    </source>
</evidence>
<evidence type="ECO:0000256" key="1">
    <source>
        <dbReference type="SAM" id="Phobius"/>
    </source>
</evidence>
<evidence type="ECO:0008006" key="5">
    <source>
        <dbReference type="Google" id="ProtNLM"/>
    </source>
</evidence>
<gene>
    <name evidence="3" type="ORF">EDS130_LOCUS41547</name>
    <name evidence="2" type="ORF">XAT740_LOCUS28633</name>
</gene>